<feature type="transmembrane region" description="Helical" evidence="1">
    <location>
        <begin position="161"/>
        <end position="179"/>
    </location>
</feature>
<feature type="transmembrane region" description="Helical" evidence="1">
    <location>
        <begin position="224"/>
        <end position="245"/>
    </location>
</feature>
<reference evidence="3 4" key="1">
    <citation type="submission" date="2019-07" db="EMBL/GenBank/DDBJ databases">
        <title>Draft genome for Aliikangiella sp. M105.</title>
        <authorList>
            <person name="Wang G."/>
        </authorList>
    </citation>
    <scope>NUCLEOTIDE SEQUENCE [LARGE SCALE GENOMIC DNA]</scope>
    <source>
        <strain evidence="3 4">M105</strain>
    </source>
</reference>
<feature type="transmembrane region" description="Helical" evidence="1">
    <location>
        <begin position="266"/>
        <end position="286"/>
    </location>
</feature>
<accession>A0A545UAD3</accession>
<dbReference type="PANTHER" id="PTHR30590">
    <property type="entry name" value="INNER MEMBRANE PROTEIN"/>
    <property type="match status" value="1"/>
</dbReference>
<keyword evidence="1" id="KW-1133">Transmembrane helix</keyword>
<comment type="caution">
    <text evidence="3">The sequence shown here is derived from an EMBL/GenBank/DDBJ whole genome shotgun (WGS) entry which is preliminary data.</text>
</comment>
<dbReference type="InterPro" id="IPR052529">
    <property type="entry name" value="Bact_Transport_Assoc"/>
</dbReference>
<keyword evidence="1" id="KW-0812">Transmembrane</keyword>
<feature type="transmembrane region" description="Helical" evidence="1">
    <location>
        <begin position="34"/>
        <end position="56"/>
    </location>
</feature>
<dbReference type="OrthoDB" id="9807744at2"/>
<dbReference type="EMBL" id="VIKS01000010">
    <property type="protein sequence ID" value="TQV86422.1"/>
    <property type="molecule type" value="Genomic_DNA"/>
</dbReference>
<dbReference type="InterPro" id="IPR007349">
    <property type="entry name" value="DUF418"/>
</dbReference>
<feature type="transmembrane region" description="Helical" evidence="1">
    <location>
        <begin position="298"/>
        <end position="322"/>
    </location>
</feature>
<organism evidence="3 4">
    <name type="scientific">Aliikangiella coralliicola</name>
    <dbReference type="NCBI Taxonomy" id="2592383"/>
    <lineage>
        <taxon>Bacteria</taxon>
        <taxon>Pseudomonadati</taxon>
        <taxon>Pseudomonadota</taxon>
        <taxon>Gammaproteobacteria</taxon>
        <taxon>Oceanospirillales</taxon>
        <taxon>Pleioneaceae</taxon>
        <taxon>Aliikangiella</taxon>
    </lineage>
</organism>
<feature type="transmembrane region" description="Helical" evidence="1">
    <location>
        <begin position="343"/>
        <end position="365"/>
    </location>
</feature>
<evidence type="ECO:0000259" key="2">
    <source>
        <dbReference type="Pfam" id="PF04235"/>
    </source>
</evidence>
<feature type="transmembrane region" description="Helical" evidence="1">
    <location>
        <begin position="371"/>
        <end position="392"/>
    </location>
</feature>
<dbReference type="Pfam" id="PF04235">
    <property type="entry name" value="DUF418"/>
    <property type="match status" value="1"/>
</dbReference>
<dbReference type="AlphaFoldDB" id="A0A545UAD3"/>
<keyword evidence="1" id="KW-0472">Membrane</keyword>
<feature type="transmembrane region" description="Helical" evidence="1">
    <location>
        <begin position="122"/>
        <end position="149"/>
    </location>
</feature>
<keyword evidence="4" id="KW-1185">Reference proteome</keyword>
<evidence type="ECO:0000313" key="4">
    <source>
        <dbReference type="Proteomes" id="UP000315439"/>
    </source>
</evidence>
<evidence type="ECO:0000313" key="3">
    <source>
        <dbReference type="EMBL" id="TQV86422.1"/>
    </source>
</evidence>
<feature type="transmembrane region" description="Helical" evidence="1">
    <location>
        <begin position="86"/>
        <end position="102"/>
    </location>
</feature>
<dbReference type="PANTHER" id="PTHR30590:SF2">
    <property type="entry name" value="INNER MEMBRANE PROTEIN"/>
    <property type="match status" value="1"/>
</dbReference>
<sequence>MSSEQQGNDVIDGYVSSPTITPVTEEERFLSLDFIRGIAVFGILLMNVQVFGNVFASYVNPTVNDDFSGINQVAWFFTHIFIEQKFYTIFSMLFGAGIVLMAERATLRGVSAGAYHYRRSILLLIFGLCHGFFIWYGDILTIYGFFALLVFGGWQSSPRRLIVVGIVLTLMVSLMMLAGSSEIDEDSVREIERNFFPSLEMIEKEVAAYRGSWIDNQVERVEGMITMLSFLVFVGIRIAGCMLIGMALYKLGIINGKRSTGFYRRLSAICLVPGLIAIAYGANLIYQNEFKDAVKIQMLYGQINFLVSLPVALGYIGLFHLFHRSDCCAILKKKFEAVGQMAFTNYILQSVVCTSIFYGFGFGLFSSLERFEMLVVAVGVFLLQLFWSDWWLSRFRFGPIEWLWRSLVYFKLQRLRV</sequence>
<proteinExistence type="predicted"/>
<dbReference type="RefSeq" id="WP_142932345.1">
    <property type="nucleotide sequence ID" value="NZ_ML660166.1"/>
</dbReference>
<protein>
    <submittedName>
        <fullName evidence="3">DUF418 domain-containing protein</fullName>
    </submittedName>
</protein>
<name>A0A545UAD3_9GAMM</name>
<evidence type="ECO:0000256" key="1">
    <source>
        <dbReference type="SAM" id="Phobius"/>
    </source>
</evidence>
<dbReference type="Proteomes" id="UP000315439">
    <property type="component" value="Unassembled WGS sequence"/>
</dbReference>
<feature type="domain" description="DUF418" evidence="2">
    <location>
        <begin position="248"/>
        <end position="411"/>
    </location>
</feature>
<gene>
    <name evidence="3" type="ORF">FLL46_16005</name>
</gene>